<keyword evidence="2" id="KW-1185">Reference proteome</keyword>
<sequence>MPQSYWDHPLREILMTVQGYSKWGFDVYRTSFEDDDKDDELSCRMWQYVWADTISELYGMLCDCGEWWITAFAWPPEVYGSMA</sequence>
<comment type="caution">
    <text evidence="1">The sequence shown here is derived from an EMBL/GenBank/DDBJ whole genome shotgun (WGS) entry which is preliminary data.</text>
</comment>
<name>A0ABR1UPF3_9PEZI</name>
<dbReference type="EMBL" id="JAQQWM010000006">
    <property type="protein sequence ID" value="KAK8060804.1"/>
    <property type="molecule type" value="Genomic_DNA"/>
</dbReference>
<protein>
    <submittedName>
        <fullName evidence="1">Uncharacterized protein</fullName>
    </submittedName>
</protein>
<gene>
    <name evidence="1" type="ORF">PG996_010734</name>
</gene>
<organism evidence="1 2">
    <name type="scientific">Apiospora saccharicola</name>
    <dbReference type="NCBI Taxonomy" id="335842"/>
    <lineage>
        <taxon>Eukaryota</taxon>
        <taxon>Fungi</taxon>
        <taxon>Dikarya</taxon>
        <taxon>Ascomycota</taxon>
        <taxon>Pezizomycotina</taxon>
        <taxon>Sordariomycetes</taxon>
        <taxon>Xylariomycetidae</taxon>
        <taxon>Amphisphaeriales</taxon>
        <taxon>Apiosporaceae</taxon>
        <taxon>Apiospora</taxon>
    </lineage>
</organism>
<dbReference type="Proteomes" id="UP001446871">
    <property type="component" value="Unassembled WGS sequence"/>
</dbReference>
<accession>A0ABR1UPF3</accession>
<proteinExistence type="predicted"/>
<evidence type="ECO:0000313" key="1">
    <source>
        <dbReference type="EMBL" id="KAK8060804.1"/>
    </source>
</evidence>
<evidence type="ECO:0000313" key="2">
    <source>
        <dbReference type="Proteomes" id="UP001446871"/>
    </source>
</evidence>
<reference evidence="1 2" key="1">
    <citation type="submission" date="2023-01" db="EMBL/GenBank/DDBJ databases">
        <title>Analysis of 21 Apiospora genomes using comparative genomics revels a genus with tremendous synthesis potential of carbohydrate active enzymes and secondary metabolites.</title>
        <authorList>
            <person name="Sorensen T."/>
        </authorList>
    </citation>
    <scope>NUCLEOTIDE SEQUENCE [LARGE SCALE GENOMIC DNA]</scope>
    <source>
        <strain evidence="1 2">CBS 83171</strain>
    </source>
</reference>